<dbReference type="Gene3D" id="3.20.20.150">
    <property type="entry name" value="Divalent-metal-dependent TIM barrel enzymes"/>
    <property type="match status" value="1"/>
</dbReference>
<organism evidence="3">
    <name type="scientific">marine sediment metagenome</name>
    <dbReference type="NCBI Taxonomy" id="412755"/>
    <lineage>
        <taxon>unclassified sequences</taxon>
        <taxon>metagenomes</taxon>
        <taxon>ecological metagenomes</taxon>
    </lineage>
</organism>
<sequence length="214" mass="24156">GPSDFPTLKKYGLVCTMTNTHGLSSGLNNKKIHTQCLDKIRTAIEATAEYKFPNVITFPGNRRGMPDDAGIENTVTALKQVVGLAEKKKVNICLEYLNSKVNHKDYMFDNMKWGVEVCKKVGSERVKILYDIYHAQIMEGDIIRTIRDCKDYIGHYHTGGNPGRNEIDETQELYYPAIMRAIVETGYKGYVAHEFIPKKDPLTSLAYAARICDV</sequence>
<feature type="non-terminal residue" evidence="3">
    <location>
        <position position="1"/>
    </location>
</feature>
<gene>
    <name evidence="3" type="ORF">S06H3_27042</name>
</gene>
<reference evidence="3" key="1">
    <citation type="journal article" date="2014" name="Front. Microbiol.">
        <title>High frequency of phylogenetically diverse reductive dehalogenase-homologous genes in deep subseafloor sedimentary metagenomes.</title>
        <authorList>
            <person name="Kawai M."/>
            <person name="Futagami T."/>
            <person name="Toyoda A."/>
            <person name="Takaki Y."/>
            <person name="Nishi S."/>
            <person name="Hori S."/>
            <person name="Arai W."/>
            <person name="Tsubouchi T."/>
            <person name="Morono Y."/>
            <person name="Uchiyama I."/>
            <person name="Ito T."/>
            <person name="Fujiyama A."/>
            <person name="Inagaki F."/>
            <person name="Takami H."/>
        </authorList>
    </citation>
    <scope>NUCLEOTIDE SEQUENCE</scope>
    <source>
        <strain evidence="3">Expedition CK06-06</strain>
    </source>
</reference>
<dbReference type="SUPFAM" id="SSF51658">
    <property type="entry name" value="Xylose isomerase-like"/>
    <property type="match status" value="1"/>
</dbReference>
<keyword evidence="1" id="KW-0413">Isomerase</keyword>
<dbReference type="InterPro" id="IPR013022">
    <property type="entry name" value="Xyl_isomerase-like_TIM-brl"/>
</dbReference>
<comment type="caution">
    <text evidence="3">The sequence shown here is derived from an EMBL/GenBank/DDBJ whole genome shotgun (WGS) entry which is preliminary data.</text>
</comment>
<dbReference type="AlphaFoldDB" id="X1NZE0"/>
<dbReference type="InterPro" id="IPR036237">
    <property type="entry name" value="Xyl_isomerase-like_sf"/>
</dbReference>
<dbReference type="PANTHER" id="PTHR43489">
    <property type="entry name" value="ISOMERASE"/>
    <property type="match status" value="1"/>
</dbReference>
<feature type="domain" description="Xylose isomerase-like TIM barrel" evidence="2">
    <location>
        <begin position="8"/>
        <end position="196"/>
    </location>
</feature>
<protein>
    <recommendedName>
        <fullName evidence="2">Xylose isomerase-like TIM barrel domain-containing protein</fullName>
    </recommendedName>
</protein>
<name>X1NZE0_9ZZZZ</name>
<proteinExistence type="predicted"/>
<dbReference type="InterPro" id="IPR050417">
    <property type="entry name" value="Sugar_Epim/Isomerase"/>
</dbReference>
<dbReference type="EMBL" id="BARV01015665">
    <property type="protein sequence ID" value="GAI32160.1"/>
    <property type="molecule type" value="Genomic_DNA"/>
</dbReference>
<evidence type="ECO:0000259" key="2">
    <source>
        <dbReference type="Pfam" id="PF01261"/>
    </source>
</evidence>
<accession>X1NZE0</accession>
<evidence type="ECO:0000313" key="3">
    <source>
        <dbReference type="EMBL" id="GAI32160.1"/>
    </source>
</evidence>
<evidence type="ECO:0000256" key="1">
    <source>
        <dbReference type="ARBA" id="ARBA00023235"/>
    </source>
</evidence>
<dbReference type="GO" id="GO:0016853">
    <property type="term" value="F:isomerase activity"/>
    <property type="evidence" value="ECO:0007669"/>
    <property type="project" value="UniProtKB-KW"/>
</dbReference>
<dbReference type="Pfam" id="PF01261">
    <property type="entry name" value="AP_endonuc_2"/>
    <property type="match status" value="1"/>
</dbReference>
<dbReference type="PANTHER" id="PTHR43489:SF3">
    <property type="entry name" value="XYLOSE ISOMERASE DOMAIN PROTEIN TIM BARREL"/>
    <property type="match status" value="1"/>
</dbReference>